<dbReference type="OrthoDB" id="3065653at2759"/>
<keyword evidence="2" id="KW-1133">Transmembrane helix</keyword>
<evidence type="ECO:0000313" key="4">
    <source>
        <dbReference type="Proteomes" id="UP000053820"/>
    </source>
</evidence>
<accession>A0A0C9VXW4</accession>
<reference evidence="3 4" key="1">
    <citation type="submission" date="2014-04" db="EMBL/GenBank/DDBJ databases">
        <title>Evolutionary Origins and Diversification of the Mycorrhizal Mutualists.</title>
        <authorList>
            <consortium name="DOE Joint Genome Institute"/>
            <consortium name="Mycorrhizal Genomics Consortium"/>
            <person name="Kohler A."/>
            <person name="Kuo A."/>
            <person name="Nagy L.G."/>
            <person name="Floudas D."/>
            <person name="Copeland A."/>
            <person name="Barry K.W."/>
            <person name="Cichocki N."/>
            <person name="Veneault-Fourrey C."/>
            <person name="LaButti K."/>
            <person name="Lindquist E.A."/>
            <person name="Lipzen A."/>
            <person name="Lundell T."/>
            <person name="Morin E."/>
            <person name="Murat C."/>
            <person name="Riley R."/>
            <person name="Ohm R."/>
            <person name="Sun H."/>
            <person name="Tunlid A."/>
            <person name="Henrissat B."/>
            <person name="Grigoriev I.V."/>
            <person name="Hibbett D.S."/>
            <person name="Martin F."/>
        </authorList>
    </citation>
    <scope>NUCLEOTIDE SEQUENCE [LARGE SCALE GENOMIC DNA]</scope>
    <source>
        <strain evidence="3 4">MD-312</strain>
    </source>
</reference>
<protein>
    <submittedName>
        <fullName evidence="3">Uncharacterized protein</fullName>
    </submittedName>
</protein>
<feature type="region of interest" description="Disordered" evidence="1">
    <location>
        <begin position="164"/>
        <end position="224"/>
    </location>
</feature>
<keyword evidence="4" id="KW-1185">Reference proteome</keyword>
<sequence length="309" mass="33775">MTVFMLTNTTTIIMLPILLLVEFRVWLDAARVFLLLVAQIGSAAAFTYWNPQIQCPDQTADDIGVCKLINVYTIMGCWIIPALLVLYSIYFAIMVYRQSRIPVVVDLEPHKRRPSMLPMMTDPEMAEKRRPSTGSFSSDIDSEPKENVKSHVFEAPPEVVQMPPLPLSAPITIPQRQSTLPPPPPPRRQSTLPPPPKPQSTFPPLLPSTSALPVPPLPPTAQRHISLPHLKHGHASGSRHALTVTITAPLAPQSQSQSPSHSRSRSSLSPSSSHPANLQPGAVDPQASRQGARHLSMMPPSSSLGIGKR</sequence>
<proteinExistence type="predicted"/>
<feature type="transmembrane region" description="Helical" evidence="2">
    <location>
        <begin position="32"/>
        <end position="49"/>
    </location>
</feature>
<gene>
    <name evidence="3" type="ORF">HYDPIDRAFT_171388</name>
</gene>
<feature type="transmembrane region" description="Helical" evidence="2">
    <location>
        <begin position="6"/>
        <end position="25"/>
    </location>
</feature>
<evidence type="ECO:0000313" key="3">
    <source>
        <dbReference type="EMBL" id="KIJ58153.1"/>
    </source>
</evidence>
<evidence type="ECO:0000256" key="2">
    <source>
        <dbReference type="SAM" id="Phobius"/>
    </source>
</evidence>
<dbReference type="EMBL" id="KN839978">
    <property type="protein sequence ID" value="KIJ58153.1"/>
    <property type="molecule type" value="Genomic_DNA"/>
</dbReference>
<dbReference type="HOGENOM" id="CLU_072392_0_0_1"/>
<organism evidence="3 4">
    <name type="scientific">Hydnomerulius pinastri MD-312</name>
    <dbReference type="NCBI Taxonomy" id="994086"/>
    <lineage>
        <taxon>Eukaryota</taxon>
        <taxon>Fungi</taxon>
        <taxon>Dikarya</taxon>
        <taxon>Basidiomycota</taxon>
        <taxon>Agaricomycotina</taxon>
        <taxon>Agaricomycetes</taxon>
        <taxon>Agaricomycetidae</taxon>
        <taxon>Boletales</taxon>
        <taxon>Boletales incertae sedis</taxon>
        <taxon>Leucogyrophana</taxon>
    </lineage>
</organism>
<evidence type="ECO:0000256" key="1">
    <source>
        <dbReference type="SAM" id="MobiDB-lite"/>
    </source>
</evidence>
<feature type="region of interest" description="Disordered" evidence="1">
    <location>
        <begin position="249"/>
        <end position="309"/>
    </location>
</feature>
<feature type="compositionally biased region" description="Low complexity" evidence="1">
    <location>
        <begin position="249"/>
        <end position="276"/>
    </location>
</feature>
<feature type="transmembrane region" description="Helical" evidence="2">
    <location>
        <begin position="69"/>
        <end position="93"/>
    </location>
</feature>
<feature type="region of interest" description="Disordered" evidence="1">
    <location>
        <begin position="115"/>
        <end position="148"/>
    </location>
</feature>
<dbReference type="AlphaFoldDB" id="A0A0C9VXW4"/>
<keyword evidence="2" id="KW-0812">Transmembrane</keyword>
<keyword evidence="2" id="KW-0472">Membrane</keyword>
<name>A0A0C9VXW4_9AGAM</name>
<feature type="compositionally biased region" description="Pro residues" evidence="1">
    <location>
        <begin position="180"/>
        <end position="198"/>
    </location>
</feature>
<feature type="compositionally biased region" description="Polar residues" evidence="1">
    <location>
        <begin position="299"/>
        <end position="309"/>
    </location>
</feature>
<dbReference type="Proteomes" id="UP000053820">
    <property type="component" value="Unassembled WGS sequence"/>
</dbReference>